<evidence type="ECO:0000256" key="1">
    <source>
        <dbReference type="ARBA" id="ARBA00008791"/>
    </source>
</evidence>
<dbReference type="Proteomes" id="UP000257039">
    <property type="component" value="Unassembled WGS sequence"/>
</dbReference>
<evidence type="ECO:0000313" key="3">
    <source>
        <dbReference type="EMBL" id="RDH46155.1"/>
    </source>
</evidence>
<keyword evidence="4" id="KW-1185">Reference proteome</keyword>
<dbReference type="Gene3D" id="3.40.50.12370">
    <property type="match status" value="1"/>
</dbReference>
<dbReference type="InterPro" id="IPR006016">
    <property type="entry name" value="UspA"/>
</dbReference>
<dbReference type="RefSeq" id="WP_094788964.1">
    <property type="nucleotide sequence ID" value="NZ_NDXW01000001.1"/>
</dbReference>
<sequence>MNTKESKVLACIDGSRYSTAVCDYSVWASQRINAPLKLLHNIEHHQIPGMVDLSGSIGLGSQEKLLDELTTLEQQRSKLLVQQGKIMLDAAKARAEQAGVKDIIAKQRHGSLTESLIELEDEIRVLVLGIRGEGHENDDKQVGAHLETIIRSLHKPILVVNKAFSEPQRIMLAYDGSEAAEKALDMIAHRPLFKGLPCHVVYANPNPEKHTANCLPNAVSKLEAAGVDVITATLEGKPEDAICAYQAEHQIDLIVMGAFGHTRIRELLLGSFTAKMLSATQKPLLLLR</sequence>
<accession>A0A4P9VRD8</accession>
<protein>
    <submittedName>
        <fullName evidence="3">Universal stress protein</fullName>
    </submittedName>
</protein>
<comment type="similarity">
    <text evidence="1">Belongs to the universal stress protein A family.</text>
</comment>
<dbReference type="PANTHER" id="PTHR46268:SF6">
    <property type="entry name" value="UNIVERSAL STRESS PROTEIN UP12"/>
    <property type="match status" value="1"/>
</dbReference>
<name>A0A4P9VRD8_9GAMM</name>
<evidence type="ECO:0000259" key="2">
    <source>
        <dbReference type="Pfam" id="PF00582"/>
    </source>
</evidence>
<dbReference type="CDD" id="cd00293">
    <property type="entry name" value="USP-like"/>
    <property type="match status" value="2"/>
</dbReference>
<comment type="caution">
    <text evidence="3">The sequence shown here is derived from an EMBL/GenBank/DDBJ whole genome shotgun (WGS) entry which is preliminary data.</text>
</comment>
<dbReference type="InterPro" id="IPR006015">
    <property type="entry name" value="Universal_stress_UspA"/>
</dbReference>
<dbReference type="PANTHER" id="PTHR46268">
    <property type="entry name" value="STRESS RESPONSE PROTEIN NHAX"/>
    <property type="match status" value="1"/>
</dbReference>
<feature type="domain" description="UspA" evidence="2">
    <location>
        <begin position="7"/>
        <end position="160"/>
    </location>
</feature>
<proteinExistence type="inferred from homology"/>
<dbReference type="EMBL" id="NDXW01000001">
    <property type="protein sequence ID" value="RDH46155.1"/>
    <property type="molecule type" value="Genomic_DNA"/>
</dbReference>
<dbReference type="SUPFAM" id="SSF52402">
    <property type="entry name" value="Adenine nucleotide alpha hydrolases-like"/>
    <property type="match status" value="2"/>
</dbReference>
<gene>
    <name evidence="3" type="ORF">B9G39_23390</name>
</gene>
<organism evidence="3 4">
    <name type="scientific">Zooshikella ganghwensis</name>
    <dbReference type="NCBI Taxonomy" id="202772"/>
    <lineage>
        <taxon>Bacteria</taxon>
        <taxon>Pseudomonadati</taxon>
        <taxon>Pseudomonadota</taxon>
        <taxon>Gammaproteobacteria</taxon>
        <taxon>Oceanospirillales</taxon>
        <taxon>Zooshikellaceae</taxon>
        <taxon>Zooshikella</taxon>
    </lineage>
</organism>
<reference evidence="3 4" key="1">
    <citation type="submission" date="2017-04" db="EMBL/GenBank/DDBJ databases">
        <title>Draft genome sequence of Zooshikella ganghwensis VG4 isolated from Red Sea sediments.</title>
        <authorList>
            <person name="Rehman Z."/>
            <person name="Alam I."/>
            <person name="Kamau A."/>
            <person name="Bajic V."/>
            <person name="Leiknes T."/>
        </authorList>
    </citation>
    <scope>NUCLEOTIDE SEQUENCE [LARGE SCALE GENOMIC DNA]</scope>
    <source>
        <strain evidence="3 4">VG4</strain>
    </source>
</reference>
<dbReference type="AlphaFoldDB" id="A0A4P9VRD8"/>
<evidence type="ECO:0000313" key="4">
    <source>
        <dbReference type="Proteomes" id="UP000257039"/>
    </source>
</evidence>
<feature type="domain" description="UspA" evidence="2">
    <location>
        <begin position="218"/>
        <end position="288"/>
    </location>
</feature>
<dbReference type="Pfam" id="PF00582">
    <property type="entry name" value="Usp"/>
    <property type="match status" value="2"/>
</dbReference>
<dbReference type="PRINTS" id="PR01438">
    <property type="entry name" value="UNVRSLSTRESS"/>
</dbReference>